<dbReference type="EMBL" id="BJVY01000075">
    <property type="protein sequence ID" value="GEL75467.1"/>
    <property type="molecule type" value="Genomic_DNA"/>
</dbReference>
<sequence length="68" mass="7230">MGHVHSETLARLGEGERTFHVDLRGSPDAFERLLGPVHAGRLPIIAIVMAEGAAMQTTLPAGIKWDGA</sequence>
<reference evidence="1 2" key="1">
    <citation type="submission" date="2019-07" db="EMBL/GenBank/DDBJ databases">
        <title>Whole genome shotgun sequence of Myxococcus virescens NBRC 100334.</title>
        <authorList>
            <person name="Hosoyama A."/>
            <person name="Uohara A."/>
            <person name="Ohji S."/>
            <person name="Ichikawa N."/>
        </authorList>
    </citation>
    <scope>NUCLEOTIDE SEQUENCE [LARGE SCALE GENOMIC DNA]</scope>
    <source>
        <strain evidence="1 2">NBRC 100334</strain>
    </source>
</reference>
<dbReference type="AlphaFoldDB" id="A0A511HPE9"/>
<gene>
    <name evidence="1" type="ORF">MVI01_72510</name>
</gene>
<accession>A0A511HPE9</accession>
<organism evidence="1 2">
    <name type="scientific">Myxococcus virescens</name>
    <dbReference type="NCBI Taxonomy" id="83456"/>
    <lineage>
        <taxon>Bacteria</taxon>
        <taxon>Pseudomonadati</taxon>
        <taxon>Myxococcota</taxon>
        <taxon>Myxococcia</taxon>
        <taxon>Myxococcales</taxon>
        <taxon>Cystobacterineae</taxon>
        <taxon>Myxococcaceae</taxon>
        <taxon>Myxococcus</taxon>
    </lineage>
</organism>
<protein>
    <submittedName>
        <fullName evidence="1">Uncharacterized protein</fullName>
    </submittedName>
</protein>
<comment type="caution">
    <text evidence="1">The sequence shown here is derived from an EMBL/GenBank/DDBJ whole genome shotgun (WGS) entry which is preliminary data.</text>
</comment>
<evidence type="ECO:0000313" key="1">
    <source>
        <dbReference type="EMBL" id="GEL75467.1"/>
    </source>
</evidence>
<evidence type="ECO:0000313" key="2">
    <source>
        <dbReference type="Proteomes" id="UP000321224"/>
    </source>
</evidence>
<proteinExistence type="predicted"/>
<dbReference type="Proteomes" id="UP000321224">
    <property type="component" value="Unassembled WGS sequence"/>
</dbReference>
<name>A0A511HPE9_9BACT</name>